<reference evidence="1" key="1">
    <citation type="submission" date="2020-11" db="EMBL/GenBank/DDBJ databases">
        <authorList>
            <consortium name="DOE Joint Genome Institute"/>
            <person name="Ahrendt S."/>
            <person name="Riley R."/>
            <person name="Andreopoulos W."/>
            <person name="Labutti K."/>
            <person name="Pangilinan J."/>
            <person name="Ruiz-Duenas F.J."/>
            <person name="Barrasa J.M."/>
            <person name="Sanchez-Garcia M."/>
            <person name="Camarero S."/>
            <person name="Miyauchi S."/>
            <person name="Serrano A."/>
            <person name="Linde D."/>
            <person name="Babiker R."/>
            <person name="Drula E."/>
            <person name="Ayuso-Fernandez I."/>
            <person name="Pacheco R."/>
            <person name="Padilla G."/>
            <person name="Ferreira P."/>
            <person name="Barriuso J."/>
            <person name="Kellner H."/>
            <person name="Castanera R."/>
            <person name="Alfaro M."/>
            <person name="Ramirez L."/>
            <person name="Pisabarro A.G."/>
            <person name="Kuo A."/>
            <person name="Tritt A."/>
            <person name="Lipzen A."/>
            <person name="He G."/>
            <person name="Yan M."/>
            <person name="Ng V."/>
            <person name="Cullen D."/>
            <person name="Martin F."/>
            <person name="Rosso M.-N."/>
            <person name="Henrissat B."/>
            <person name="Hibbett D."/>
            <person name="Martinez A.T."/>
            <person name="Grigoriev I.V."/>
        </authorList>
    </citation>
    <scope>NUCLEOTIDE SEQUENCE</scope>
    <source>
        <strain evidence="1">MF-IS2</strain>
    </source>
</reference>
<protein>
    <submittedName>
        <fullName evidence="1">Uncharacterized protein</fullName>
    </submittedName>
</protein>
<organism evidence="1 2">
    <name type="scientific">Macrolepiota fuliginosa MF-IS2</name>
    <dbReference type="NCBI Taxonomy" id="1400762"/>
    <lineage>
        <taxon>Eukaryota</taxon>
        <taxon>Fungi</taxon>
        <taxon>Dikarya</taxon>
        <taxon>Basidiomycota</taxon>
        <taxon>Agaricomycotina</taxon>
        <taxon>Agaricomycetes</taxon>
        <taxon>Agaricomycetidae</taxon>
        <taxon>Agaricales</taxon>
        <taxon>Agaricineae</taxon>
        <taxon>Agaricaceae</taxon>
        <taxon>Macrolepiota</taxon>
    </lineage>
</organism>
<name>A0A9P6C4Y3_9AGAR</name>
<accession>A0A9P6C4Y3</accession>
<dbReference type="Proteomes" id="UP000807342">
    <property type="component" value="Unassembled WGS sequence"/>
</dbReference>
<comment type="caution">
    <text evidence="1">The sequence shown here is derived from an EMBL/GenBank/DDBJ whole genome shotgun (WGS) entry which is preliminary data.</text>
</comment>
<keyword evidence="2" id="KW-1185">Reference proteome</keyword>
<evidence type="ECO:0000313" key="2">
    <source>
        <dbReference type="Proteomes" id="UP000807342"/>
    </source>
</evidence>
<dbReference type="AlphaFoldDB" id="A0A9P6C4Y3"/>
<sequence>MLIPPQPVHAALVIAIRLSESHGIGKYIGDTSSHRDRIKNNDILAVQVGVNSLMNKDRCSDAPRHGDCDHI</sequence>
<gene>
    <name evidence="1" type="ORF">P691DRAFT_804848</name>
</gene>
<dbReference type="EMBL" id="MU151072">
    <property type="protein sequence ID" value="KAF9452331.1"/>
    <property type="molecule type" value="Genomic_DNA"/>
</dbReference>
<proteinExistence type="predicted"/>
<evidence type="ECO:0000313" key="1">
    <source>
        <dbReference type="EMBL" id="KAF9452331.1"/>
    </source>
</evidence>